<dbReference type="EMBL" id="CP123967">
    <property type="protein sequence ID" value="WGT47580.1"/>
    <property type="molecule type" value="Genomic_DNA"/>
</dbReference>
<dbReference type="Pfam" id="PF10974">
    <property type="entry name" value="DUF2804"/>
    <property type="match status" value="1"/>
</dbReference>
<dbReference type="Proteomes" id="UP001244136">
    <property type="component" value="Chromosome"/>
</dbReference>
<organism evidence="1 2">
    <name type="scientific">Tessaracoccus lacteus</name>
    <dbReference type="NCBI Taxonomy" id="3041766"/>
    <lineage>
        <taxon>Bacteria</taxon>
        <taxon>Bacillati</taxon>
        <taxon>Actinomycetota</taxon>
        <taxon>Actinomycetes</taxon>
        <taxon>Propionibacteriales</taxon>
        <taxon>Propionibacteriaceae</taxon>
        <taxon>Tessaracoccus</taxon>
    </lineage>
</organism>
<sequence length="75" mass="8333">MALMRERELTYPVSLTDAHGRFNREAHGWARANVGILASSTTQVFGTWSGTWTHGSVVVAFDALVGFAEETHQLW</sequence>
<evidence type="ECO:0000313" key="1">
    <source>
        <dbReference type="EMBL" id="WGT47580.1"/>
    </source>
</evidence>
<keyword evidence="2" id="KW-1185">Reference proteome</keyword>
<gene>
    <name evidence="1" type="ORF">QH948_01990</name>
</gene>
<dbReference type="InterPro" id="IPR021243">
    <property type="entry name" value="DUF2804"/>
</dbReference>
<accession>A0ABY8PYJ1</accession>
<protein>
    <submittedName>
        <fullName evidence="1">DUF2804 family protein</fullName>
    </submittedName>
</protein>
<proteinExistence type="predicted"/>
<reference evidence="1 2" key="1">
    <citation type="journal article" date="2008" name="Int. J. Syst. Evol. Microbiol.">
        <title>Tessaracoccus flavescens sp. nov., isolated from marine sediment.</title>
        <authorList>
            <person name="Lee D.W."/>
            <person name="Lee S.D."/>
        </authorList>
    </citation>
    <scope>NUCLEOTIDE SEQUENCE [LARGE SCALE GENOMIC DNA]</scope>
    <source>
        <strain evidence="1 2">T21</strain>
    </source>
</reference>
<name>A0ABY8PYJ1_9ACTN</name>
<evidence type="ECO:0000313" key="2">
    <source>
        <dbReference type="Proteomes" id="UP001244136"/>
    </source>
</evidence>